<dbReference type="EMBL" id="UINC01170931">
    <property type="protein sequence ID" value="SVD75220.1"/>
    <property type="molecule type" value="Genomic_DNA"/>
</dbReference>
<feature type="non-terminal residue" evidence="2">
    <location>
        <position position="1"/>
    </location>
</feature>
<feature type="non-terminal residue" evidence="2">
    <location>
        <position position="268"/>
    </location>
</feature>
<proteinExistence type="predicted"/>
<dbReference type="SUPFAM" id="SSF52833">
    <property type="entry name" value="Thioredoxin-like"/>
    <property type="match status" value="1"/>
</dbReference>
<accession>A0A382XWI3</accession>
<gene>
    <name evidence="2" type="ORF">METZ01_LOCUS428074</name>
</gene>
<name>A0A382XWI3_9ZZZZ</name>
<dbReference type="InterPro" id="IPR012336">
    <property type="entry name" value="Thioredoxin-like_fold"/>
</dbReference>
<reference evidence="2" key="1">
    <citation type="submission" date="2018-05" db="EMBL/GenBank/DDBJ databases">
        <authorList>
            <person name="Lanie J.A."/>
            <person name="Ng W.-L."/>
            <person name="Kazmierczak K.M."/>
            <person name="Andrzejewski T.M."/>
            <person name="Davidsen T.M."/>
            <person name="Wayne K.J."/>
            <person name="Tettelin H."/>
            <person name="Glass J.I."/>
            <person name="Rusch D."/>
            <person name="Podicherti R."/>
            <person name="Tsui H.-C.T."/>
            <person name="Winkler M.E."/>
        </authorList>
    </citation>
    <scope>NUCLEOTIDE SEQUENCE</scope>
</reference>
<evidence type="ECO:0000313" key="2">
    <source>
        <dbReference type="EMBL" id="SVD75220.1"/>
    </source>
</evidence>
<protein>
    <recommendedName>
        <fullName evidence="1">Thioredoxin-like fold domain-containing protein</fullName>
    </recommendedName>
</protein>
<dbReference type="InterPro" id="IPR036249">
    <property type="entry name" value="Thioredoxin-like_sf"/>
</dbReference>
<sequence length="268" mass="30975">PIPGSDLQLKVDRLPLMGSHEAPRRIGLLFDYTCPDCRQQHGYIREAVEKFDGKLSCLMIPMPLDKNCNDLIEETYPVQIDACEYAKICLAVHQVAADKYDSFDRWLFSDRDEKKELNEVRKYAAELVGAEKLEKALSSEALQEQLKQNILIYKLNYEKNTVIPQTIVHDHMIFGLSESAEKLQSELQRILKLKSVKLVKAKEPVLETEIVGTYDLRYGENIFRVVFQEGGIVIITNDKKETREYKWKIEDGEVHVEYEDFVGVYRIG</sequence>
<organism evidence="2">
    <name type="scientific">marine metagenome</name>
    <dbReference type="NCBI Taxonomy" id="408172"/>
    <lineage>
        <taxon>unclassified sequences</taxon>
        <taxon>metagenomes</taxon>
        <taxon>ecological metagenomes</taxon>
    </lineage>
</organism>
<dbReference type="Pfam" id="PF13462">
    <property type="entry name" value="Thioredoxin_4"/>
    <property type="match status" value="1"/>
</dbReference>
<dbReference type="AlphaFoldDB" id="A0A382XWI3"/>
<evidence type="ECO:0000259" key="1">
    <source>
        <dbReference type="Pfam" id="PF13462"/>
    </source>
</evidence>
<feature type="domain" description="Thioredoxin-like fold" evidence="1">
    <location>
        <begin position="15"/>
        <end position="184"/>
    </location>
</feature>
<dbReference type="Gene3D" id="3.40.30.10">
    <property type="entry name" value="Glutaredoxin"/>
    <property type="match status" value="1"/>
</dbReference>